<evidence type="ECO:0000313" key="1">
    <source>
        <dbReference type="EMBL" id="KAE9613999.1"/>
    </source>
</evidence>
<sequence length="63" mass="7641">MTVMLQPNWNTSKKLILEVPILCHQRRINERKQNVDHDNSRICNNIIVSHHHLWIQMHEQSMM</sequence>
<evidence type="ECO:0000313" key="2">
    <source>
        <dbReference type="Proteomes" id="UP000447434"/>
    </source>
</evidence>
<dbReference type="EMBL" id="WOCE01000005">
    <property type="protein sequence ID" value="KAE9613999.1"/>
    <property type="molecule type" value="Genomic_DNA"/>
</dbReference>
<organism evidence="1 2">
    <name type="scientific">Lupinus albus</name>
    <name type="common">White lupine</name>
    <name type="synonym">Lupinus termis</name>
    <dbReference type="NCBI Taxonomy" id="3870"/>
    <lineage>
        <taxon>Eukaryota</taxon>
        <taxon>Viridiplantae</taxon>
        <taxon>Streptophyta</taxon>
        <taxon>Embryophyta</taxon>
        <taxon>Tracheophyta</taxon>
        <taxon>Spermatophyta</taxon>
        <taxon>Magnoliopsida</taxon>
        <taxon>eudicotyledons</taxon>
        <taxon>Gunneridae</taxon>
        <taxon>Pentapetalae</taxon>
        <taxon>rosids</taxon>
        <taxon>fabids</taxon>
        <taxon>Fabales</taxon>
        <taxon>Fabaceae</taxon>
        <taxon>Papilionoideae</taxon>
        <taxon>50 kb inversion clade</taxon>
        <taxon>genistoids sensu lato</taxon>
        <taxon>core genistoids</taxon>
        <taxon>Genisteae</taxon>
        <taxon>Lupinus</taxon>
    </lineage>
</organism>
<name>A0A6A4QKI3_LUPAL</name>
<dbReference type="AlphaFoldDB" id="A0A6A4QKI3"/>
<proteinExistence type="predicted"/>
<keyword evidence="2" id="KW-1185">Reference proteome</keyword>
<dbReference type="Proteomes" id="UP000447434">
    <property type="component" value="Chromosome 5"/>
</dbReference>
<gene>
    <name evidence="1" type="ORF">Lalb_Chr05g0223351</name>
</gene>
<reference evidence="2" key="1">
    <citation type="journal article" date="2020" name="Nat. Commun.">
        <title>Genome sequence of the cluster root forming white lupin.</title>
        <authorList>
            <person name="Hufnagel B."/>
            <person name="Marques A."/>
            <person name="Soriano A."/>
            <person name="Marques L."/>
            <person name="Divol F."/>
            <person name="Doumas P."/>
            <person name="Sallet E."/>
            <person name="Mancinotti D."/>
            <person name="Carrere S."/>
            <person name="Marande W."/>
            <person name="Arribat S."/>
            <person name="Keller J."/>
            <person name="Huneau C."/>
            <person name="Blein T."/>
            <person name="Aime D."/>
            <person name="Laguerre M."/>
            <person name="Taylor J."/>
            <person name="Schubert V."/>
            <person name="Nelson M."/>
            <person name="Geu-Flores F."/>
            <person name="Crespi M."/>
            <person name="Gallardo-Guerrero K."/>
            <person name="Delaux P.-M."/>
            <person name="Salse J."/>
            <person name="Berges H."/>
            <person name="Guyot R."/>
            <person name="Gouzy J."/>
            <person name="Peret B."/>
        </authorList>
    </citation>
    <scope>NUCLEOTIDE SEQUENCE [LARGE SCALE GENOMIC DNA]</scope>
    <source>
        <strain evidence="2">cv. Amiga</strain>
    </source>
</reference>
<comment type="caution">
    <text evidence="1">The sequence shown here is derived from an EMBL/GenBank/DDBJ whole genome shotgun (WGS) entry which is preliminary data.</text>
</comment>
<protein>
    <submittedName>
        <fullName evidence="1">Uncharacterized protein</fullName>
    </submittedName>
</protein>
<accession>A0A6A4QKI3</accession>